<organism evidence="10 11">
    <name type="scientific">Cohnella terricola</name>
    <dbReference type="NCBI Taxonomy" id="1289167"/>
    <lineage>
        <taxon>Bacteria</taxon>
        <taxon>Bacillati</taxon>
        <taxon>Bacillota</taxon>
        <taxon>Bacilli</taxon>
        <taxon>Bacillales</taxon>
        <taxon>Paenibacillaceae</taxon>
        <taxon>Cohnella</taxon>
    </lineage>
</organism>
<evidence type="ECO:0000256" key="3">
    <source>
        <dbReference type="ARBA" id="ARBA00022679"/>
    </source>
</evidence>
<dbReference type="PANTHER" id="PTHR11727">
    <property type="entry name" value="DIMETHYLADENOSINE TRANSFERASE"/>
    <property type="match status" value="1"/>
</dbReference>
<dbReference type="OrthoDB" id="9786598at2"/>
<dbReference type="PROSITE" id="PS01131">
    <property type="entry name" value="RRNA_A_DIMETH"/>
    <property type="match status" value="1"/>
</dbReference>
<dbReference type="SMART" id="SM00650">
    <property type="entry name" value="rADc"/>
    <property type="match status" value="1"/>
</dbReference>
<evidence type="ECO:0000256" key="1">
    <source>
        <dbReference type="ARBA" id="ARBA00016505"/>
    </source>
</evidence>
<dbReference type="Pfam" id="PF00398">
    <property type="entry name" value="RrnaAD"/>
    <property type="match status" value="1"/>
</dbReference>
<evidence type="ECO:0000256" key="6">
    <source>
        <dbReference type="ARBA" id="ARBA00029941"/>
    </source>
</evidence>
<dbReference type="AlphaFoldDB" id="A0A559J9X7"/>
<feature type="domain" description="Ribosomal RNA adenine methylase transferase N-terminal" evidence="9">
    <location>
        <begin position="31"/>
        <end position="196"/>
    </location>
</feature>
<sequence>MRGQNKKHRTIRKCKSGPNFTGQHLLHNPKTIKQLIETACLQSTDTVLEIGAGKGGLTFPIAEKAGRVIAVEIDADFVGALRAKSKGCPKIKIIQGDIREMRLPVEPFCVVANIPFSITTAIFEKLLGAEGKAFQKGALILEKGAARRFTEGSTLDPRLLMWRMNFQFEMRTVVPRTHFAPPPRVDAAIIQIVRRDHPLVPANDAKRFMAFAAYALSEPRQLAAEALKGIFTPAQLKTALKNARVDRERAVALLSQEQWASLFHTMRQHVAPYRWPKM</sequence>
<name>A0A559J9X7_9BACL</name>
<feature type="binding site" evidence="8">
    <location>
        <position position="24"/>
    </location>
    <ligand>
        <name>S-adenosyl-L-methionine</name>
        <dbReference type="ChEBI" id="CHEBI:59789"/>
    </ligand>
</feature>
<proteinExistence type="inferred from homology"/>
<dbReference type="GO" id="GO:0000179">
    <property type="term" value="F:rRNA (adenine-N6,N6-)-dimethyltransferase activity"/>
    <property type="evidence" value="ECO:0007669"/>
    <property type="project" value="UniProtKB-UniRule"/>
</dbReference>
<dbReference type="PANTHER" id="PTHR11727:SF7">
    <property type="entry name" value="DIMETHYLADENOSINE TRANSFERASE-RELATED"/>
    <property type="match status" value="1"/>
</dbReference>
<dbReference type="CDD" id="cd02440">
    <property type="entry name" value="AdoMet_MTases"/>
    <property type="match status" value="1"/>
</dbReference>
<evidence type="ECO:0000259" key="9">
    <source>
        <dbReference type="SMART" id="SM00650"/>
    </source>
</evidence>
<feature type="binding site" evidence="8">
    <location>
        <position position="26"/>
    </location>
    <ligand>
        <name>S-adenosyl-L-methionine</name>
        <dbReference type="ChEBI" id="CHEBI:59789"/>
    </ligand>
</feature>
<keyword evidence="5 8" id="KW-0694">RNA-binding</keyword>
<evidence type="ECO:0000256" key="2">
    <source>
        <dbReference type="ARBA" id="ARBA00022603"/>
    </source>
</evidence>
<dbReference type="EMBL" id="VNJJ01000015">
    <property type="protein sequence ID" value="TVX96652.1"/>
    <property type="molecule type" value="Genomic_DNA"/>
</dbReference>
<keyword evidence="3 8" id="KW-0808">Transferase</keyword>
<dbReference type="InterPro" id="IPR020596">
    <property type="entry name" value="rRNA_Ade_Mease_Trfase_CS"/>
</dbReference>
<accession>A0A559J9X7</accession>
<keyword evidence="4 8" id="KW-0949">S-adenosyl-L-methionine</keyword>
<dbReference type="Gene3D" id="3.40.50.150">
    <property type="entry name" value="Vaccinia Virus protein VP39"/>
    <property type="match status" value="1"/>
</dbReference>
<keyword evidence="2 8" id="KW-0489">Methyltransferase</keyword>
<feature type="binding site" evidence="8">
    <location>
        <position position="113"/>
    </location>
    <ligand>
        <name>S-adenosyl-L-methionine</name>
        <dbReference type="ChEBI" id="CHEBI:59789"/>
    </ligand>
</feature>
<comment type="similarity">
    <text evidence="8">Belongs to the class I-like SAM-binding methyltransferase superfamily. rRNA adenine N(6)-methyltransferase family.</text>
</comment>
<evidence type="ECO:0000256" key="7">
    <source>
        <dbReference type="ARBA" id="ARBA00030809"/>
    </source>
</evidence>
<evidence type="ECO:0000313" key="11">
    <source>
        <dbReference type="Proteomes" id="UP000316330"/>
    </source>
</evidence>
<evidence type="ECO:0000256" key="5">
    <source>
        <dbReference type="ARBA" id="ARBA00022884"/>
    </source>
</evidence>
<dbReference type="Gene3D" id="1.10.8.100">
    <property type="entry name" value="Ribosomal RNA adenine dimethylase-like, domain 2"/>
    <property type="match status" value="1"/>
</dbReference>
<dbReference type="InterPro" id="IPR020598">
    <property type="entry name" value="rRNA_Ade_methylase_Trfase_N"/>
</dbReference>
<dbReference type="RefSeq" id="WP_144705959.1">
    <property type="nucleotide sequence ID" value="NZ_VNJJ01000015.1"/>
</dbReference>
<dbReference type="InterPro" id="IPR001737">
    <property type="entry name" value="KsgA/Erm"/>
</dbReference>
<dbReference type="GO" id="GO:0003723">
    <property type="term" value="F:RNA binding"/>
    <property type="evidence" value="ECO:0007669"/>
    <property type="project" value="UniProtKB-UniRule"/>
</dbReference>
<dbReference type="PROSITE" id="PS51689">
    <property type="entry name" value="SAM_RNA_A_N6_MT"/>
    <property type="match status" value="1"/>
</dbReference>
<dbReference type="NCBIfam" id="NF000499">
    <property type="entry name" value="Erm23S_rRNA_broad"/>
    <property type="match status" value="1"/>
</dbReference>
<evidence type="ECO:0000256" key="8">
    <source>
        <dbReference type="PROSITE-ProRule" id="PRU01026"/>
    </source>
</evidence>
<evidence type="ECO:0000313" key="10">
    <source>
        <dbReference type="EMBL" id="TVX96652.1"/>
    </source>
</evidence>
<keyword evidence="11" id="KW-1185">Reference proteome</keyword>
<comment type="caution">
    <text evidence="10">The sequence shown here is derived from an EMBL/GenBank/DDBJ whole genome shotgun (WGS) entry which is preliminary data.</text>
</comment>
<feature type="binding site" evidence="8">
    <location>
        <position position="97"/>
    </location>
    <ligand>
        <name>S-adenosyl-L-methionine</name>
        <dbReference type="ChEBI" id="CHEBI:59789"/>
    </ligand>
</feature>
<reference evidence="10 11" key="1">
    <citation type="submission" date="2019-07" db="EMBL/GenBank/DDBJ databases">
        <authorList>
            <person name="Kim J."/>
        </authorList>
    </citation>
    <scope>NUCLEOTIDE SEQUENCE [LARGE SCALE GENOMIC DNA]</scope>
    <source>
        <strain evidence="10 11">G13</strain>
    </source>
</reference>
<feature type="binding site" evidence="8">
    <location>
        <position position="72"/>
    </location>
    <ligand>
        <name>S-adenosyl-L-methionine</name>
        <dbReference type="ChEBI" id="CHEBI:59789"/>
    </ligand>
</feature>
<feature type="binding site" evidence="8">
    <location>
        <position position="51"/>
    </location>
    <ligand>
        <name>S-adenosyl-L-methionine</name>
        <dbReference type="ChEBI" id="CHEBI:59789"/>
    </ligand>
</feature>
<dbReference type="SUPFAM" id="SSF53335">
    <property type="entry name" value="S-adenosyl-L-methionine-dependent methyltransferases"/>
    <property type="match status" value="1"/>
</dbReference>
<gene>
    <name evidence="10" type="primary">erm</name>
    <name evidence="10" type="ORF">FPZ45_20420</name>
</gene>
<dbReference type="Proteomes" id="UP000316330">
    <property type="component" value="Unassembled WGS sequence"/>
</dbReference>
<dbReference type="InterPro" id="IPR023165">
    <property type="entry name" value="rRNA_Ade_diMease-like_C"/>
</dbReference>
<protein>
    <recommendedName>
        <fullName evidence="1">rRNA adenine N-6-methyltransferase</fullName>
    </recommendedName>
    <alternativeName>
        <fullName evidence="7">Erythromycin resistance protein</fullName>
    </alternativeName>
    <alternativeName>
        <fullName evidence="6">Macrolide-lincosamide-streptogramin B resistance protein</fullName>
    </alternativeName>
</protein>
<evidence type="ECO:0000256" key="4">
    <source>
        <dbReference type="ARBA" id="ARBA00022691"/>
    </source>
</evidence>
<dbReference type="InterPro" id="IPR029063">
    <property type="entry name" value="SAM-dependent_MTases_sf"/>
</dbReference>